<dbReference type="Pfam" id="PF10502">
    <property type="entry name" value="Peptidase_S26"/>
    <property type="match status" value="1"/>
</dbReference>
<dbReference type="GO" id="GO:0004252">
    <property type="term" value="F:serine-type endopeptidase activity"/>
    <property type="evidence" value="ECO:0007669"/>
    <property type="project" value="InterPro"/>
</dbReference>
<evidence type="ECO:0000256" key="7">
    <source>
        <dbReference type="RuleBase" id="RU362042"/>
    </source>
</evidence>
<evidence type="ECO:0000256" key="2">
    <source>
        <dbReference type="ARBA" id="ARBA00004401"/>
    </source>
</evidence>
<feature type="active site" evidence="6">
    <location>
        <position position="233"/>
    </location>
</feature>
<comment type="caution">
    <text evidence="7">Lacks conserved residue(s) required for the propagation of feature annotation.</text>
</comment>
<dbReference type="PROSITE" id="PS00760">
    <property type="entry name" value="SPASE_I_2"/>
    <property type="match status" value="1"/>
</dbReference>
<keyword evidence="7" id="KW-1133">Transmembrane helix</keyword>
<dbReference type="Gene3D" id="2.10.109.10">
    <property type="entry name" value="Umud Fragment, subunit A"/>
    <property type="match status" value="1"/>
</dbReference>
<keyword evidence="7" id="KW-0472">Membrane</keyword>
<evidence type="ECO:0000256" key="3">
    <source>
        <dbReference type="ARBA" id="ARBA00009370"/>
    </source>
</evidence>
<dbReference type="NCBIfam" id="TIGR02227">
    <property type="entry name" value="sigpep_I_bact"/>
    <property type="match status" value="1"/>
</dbReference>
<dbReference type="EMBL" id="PDSL01000069">
    <property type="protein sequence ID" value="PIE31685.1"/>
    <property type="molecule type" value="Genomic_DNA"/>
</dbReference>
<evidence type="ECO:0000256" key="6">
    <source>
        <dbReference type="PIRSR" id="PIRSR600223-1"/>
    </source>
</evidence>
<gene>
    <name evidence="10" type="primary">lepB</name>
    <name evidence="10" type="ORF">CSA55_05140</name>
</gene>
<feature type="compositionally biased region" description="Acidic residues" evidence="8">
    <location>
        <begin position="177"/>
        <end position="189"/>
    </location>
</feature>
<dbReference type="InterPro" id="IPR019758">
    <property type="entry name" value="Pept_S26A_signal_pept_1_CS"/>
</dbReference>
<dbReference type="CDD" id="cd06530">
    <property type="entry name" value="S26_SPase_I"/>
    <property type="match status" value="1"/>
</dbReference>
<dbReference type="PANTHER" id="PTHR43390:SF1">
    <property type="entry name" value="CHLOROPLAST PROCESSING PEPTIDASE"/>
    <property type="match status" value="1"/>
</dbReference>
<dbReference type="GO" id="GO:0006465">
    <property type="term" value="P:signal peptide processing"/>
    <property type="evidence" value="ECO:0007669"/>
    <property type="project" value="InterPro"/>
</dbReference>
<organism evidence="10 11">
    <name type="scientific">Ilumatobacter coccineus</name>
    <dbReference type="NCBI Taxonomy" id="467094"/>
    <lineage>
        <taxon>Bacteria</taxon>
        <taxon>Bacillati</taxon>
        <taxon>Actinomycetota</taxon>
        <taxon>Acidimicrobiia</taxon>
        <taxon>Acidimicrobiales</taxon>
        <taxon>Ilumatobacteraceae</taxon>
        <taxon>Ilumatobacter</taxon>
    </lineage>
</organism>
<evidence type="ECO:0000313" key="11">
    <source>
        <dbReference type="Proteomes" id="UP000230914"/>
    </source>
</evidence>
<protein>
    <recommendedName>
        <fullName evidence="4 7">Signal peptidase I</fullName>
        <ecNumber evidence="4 7">3.4.21.89</ecNumber>
    </recommendedName>
</protein>
<dbReference type="GO" id="GO:0005886">
    <property type="term" value="C:plasma membrane"/>
    <property type="evidence" value="ECO:0007669"/>
    <property type="project" value="UniProtKB-SubCell"/>
</dbReference>
<comment type="caution">
    <text evidence="10">The sequence shown here is derived from an EMBL/GenBank/DDBJ whole genome shotgun (WGS) entry which is preliminary data.</text>
</comment>
<keyword evidence="7" id="KW-0812">Transmembrane</keyword>
<evidence type="ECO:0000256" key="1">
    <source>
        <dbReference type="ARBA" id="ARBA00000677"/>
    </source>
</evidence>
<feature type="transmembrane region" description="Helical" evidence="7">
    <location>
        <begin position="30"/>
        <end position="47"/>
    </location>
</feature>
<feature type="domain" description="Peptidase S26" evidence="9">
    <location>
        <begin position="203"/>
        <end position="363"/>
    </location>
</feature>
<dbReference type="AlphaFoldDB" id="A0A2G6K7S2"/>
<evidence type="ECO:0000256" key="4">
    <source>
        <dbReference type="ARBA" id="ARBA00013208"/>
    </source>
</evidence>
<dbReference type="InterPro" id="IPR019533">
    <property type="entry name" value="Peptidase_S26"/>
</dbReference>
<dbReference type="InterPro" id="IPR000223">
    <property type="entry name" value="Pept_S26A_signal_pept_1"/>
</dbReference>
<sequence length="371" mass="39504">MPVMVAPSRILPGRGVLARKVIAALSPRSVMGWIGTVGVTLGGAVALRRLVLDRRAAELGDADETNESEAAMSSNSQPIVEVENCDVSVISTEEAVSADAGPELLADEALDHTRINDGSAAGVATTHVVADDIDHEAIGQDDVSEPCDDEAQQTTDLGEPASDAEPITTLDEPPPIPEDEVSVPADEDEPVDESVVSVVRTVIEWVAVLIVALVVAVLLRTFVLGHYEVVGQSMSTTMESGDRVLVSKLSYRLHDPGRGDVVVLHQESDYGQSDLIKRVIALPGETIEMTDCVVTIDGAVLEEPYLDADLVATGNCGAPIDPLVVPEGEVFVMGDNRPYSRDSRALGPIQFDHLIGRAFVVFWPFSDFHGL</sequence>
<dbReference type="PRINTS" id="PR00727">
    <property type="entry name" value="LEADERPTASE"/>
</dbReference>
<evidence type="ECO:0000313" key="10">
    <source>
        <dbReference type="EMBL" id="PIE31685.1"/>
    </source>
</evidence>
<proteinExistence type="inferred from homology"/>
<keyword evidence="5 7" id="KW-0378">Hydrolase</keyword>
<feature type="region of interest" description="Disordered" evidence="8">
    <location>
        <begin position="140"/>
        <end position="189"/>
    </location>
</feature>
<keyword evidence="7" id="KW-0645">Protease</keyword>
<dbReference type="InterPro" id="IPR019757">
    <property type="entry name" value="Pept_S26A_signal_pept_1_Lys-AS"/>
</dbReference>
<accession>A0A2G6K7S2</accession>
<evidence type="ECO:0000259" key="9">
    <source>
        <dbReference type="Pfam" id="PF10502"/>
    </source>
</evidence>
<evidence type="ECO:0000256" key="5">
    <source>
        <dbReference type="ARBA" id="ARBA00022801"/>
    </source>
</evidence>
<feature type="transmembrane region" description="Helical" evidence="7">
    <location>
        <begin position="205"/>
        <end position="227"/>
    </location>
</feature>
<dbReference type="PANTHER" id="PTHR43390">
    <property type="entry name" value="SIGNAL PEPTIDASE I"/>
    <property type="match status" value="1"/>
</dbReference>
<feature type="compositionally biased region" description="Acidic residues" evidence="8">
    <location>
        <begin position="142"/>
        <end position="151"/>
    </location>
</feature>
<comment type="catalytic activity">
    <reaction evidence="1 7">
        <text>Cleavage of hydrophobic, N-terminal signal or leader sequences from secreted and periplasmic proteins.</text>
        <dbReference type="EC" id="3.4.21.89"/>
    </reaction>
</comment>
<dbReference type="Proteomes" id="UP000230914">
    <property type="component" value="Unassembled WGS sequence"/>
</dbReference>
<reference evidence="10 11" key="1">
    <citation type="submission" date="2017-10" db="EMBL/GenBank/DDBJ databases">
        <title>Novel microbial diversity and functional potential in the marine mammal oral microbiome.</title>
        <authorList>
            <person name="Dudek N.K."/>
            <person name="Sun C.L."/>
            <person name="Burstein D."/>
            <person name="Kantor R.S."/>
            <person name="Aliaga Goltsman D.S."/>
            <person name="Bik E.M."/>
            <person name="Thomas B.C."/>
            <person name="Banfield J.F."/>
            <person name="Relman D.A."/>
        </authorList>
    </citation>
    <scope>NUCLEOTIDE SEQUENCE [LARGE SCALE GENOMIC DNA]</scope>
    <source>
        <strain evidence="10">DOLJORAL78_61_10</strain>
    </source>
</reference>
<dbReference type="PROSITE" id="PS00761">
    <property type="entry name" value="SPASE_I_3"/>
    <property type="match status" value="1"/>
</dbReference>
<dbReference type="SUPFAM" id="SSF51306">
    <property type="entry name" value="LexA/Signal peptidase"/>
    <property type="match status" value="1"/>
</dbReference>
<feature type="active site" evidence="6">
    <location>
        <position position="277"/>
    </location>
</feature>
<dbReference type="EC" id="3.4.21.89" evidence="4 7"/>
<comment type="similarity">
    <text evidence="3 7">Belongs to the peptidase S26 family.</text>
</comment>
<comment type="subcellular location">
    <subcellularLocation>
        <location evidence="2">Cell membrane</location>
        <topology evidence="2">Single-pass type II membrane protein</topology>
    </subcellularLocation>
    <subcellularLocation>
        <location evidence="7">Membrane</location>
        <topology evidence="7">Single-pass type II membrane protein</topology>
    </subcellularLocation>
</comment>
<name>A0A2G6K7S2_9ACTN</name>
<dbReference type="GO" id="GO:0009003">
    <property type="term" value="F:signal peptidase activity"/>
    <property type="evidence" value="ECO:0007669"/>
    <property type="project" value="UniProtKB-EC"/>
</dbReference>
<dbReference type="InterPro" id="IPR036286">
    <property type="entry name" value="LexA/Signal_pep-like_sf"/>
</dbReference>
<evidence type="ECO:0000256" key="8">
    <source>
        <dbReference type="SAM" id="MobiDB-lite"/>
    </source>
</evidence>